<feature type="non-terminal residue" evidence="1">
    <location>
        <position position="83"/>
    </location>
</feature>
<organism evidence="1 2">
    <name type="scientific">Batillaria attramentaria</name>
    <dbReference type="NCBI Taxonomy" id="370345"/>
    <lineage>
        <taxon>Eukaryota</taxon>
        <taxon>Metazoa</taxon>
        <taxon>Spiralia</taxon>
        <taxon>Lophotrochozoa</taxon>
        <taxon>Mollusca</taxon>
        <taxon>Gastropoda</taxon>
        <taxon>Caenogastropoda</taxon>
        <taxon>Sorbeoconcha</taxon>
        <taxon>Cerithioidea</taxon>
        <taxon>Batillariidae</taxon>
        <taxon>Batillaria</taxon>
    </lineage>
</organism>
<name>A0ABD0K2E3_9CAEN</name>
<accession>A0ABD0K2E3</accession>
<dbReference type="EMBL" id="JACVVK020000269">
    <property type="protein sequence ID" value="KAK7481036.1"/>
    <property type="molecule type" value="Genomic_DNA"/>
</dbReference>
<evidence type="ECO:0000313" key="2">
    <source>
        <dbReference type="Proteomes" id="UP001519460"/>
    </source>
</evidence>
<sequence length="83" mass="9242">MPEHPANPGLLRFALSEPPAVSFLWRLPYSRPTQKAIVIMNVSLIFLRKTPGFHPEPRQCPLGLNRCALKELWHCCSSSGGSS</sequence>
<keyword evidence="2" id="KW-1185">Reference proteome</keyword>
<reference evidence="1 2" key="1">
    <citation type="journal article" date="2023" name="Sci. Data">
        <title>Genome assembly of the Korean intertidal mud-creeper Batillaria attramentaria.</title>
        <authorList>
            <person name="Patra A.K."/>
            <person name="Ho P.T."/>
            <person name="Jun S."/>
            <person name="Lee S.J."/>
            <person name="Kim Y."/>
            <person name="Won Y.J."/>
        </authorList>
    </citation>
    <scope>NUCLEOTIDE SEQUENCE [LARGE SCALE GENOMIC DNA]</scope>
    <source>
        <strain evidence="1">Wonlab-2016</strain>
    </source>
</reference>
<comment type="caution">
    <text evidence="1">The sequence shown here is derived from an EMBL/GenBank/DDBJ whole genome shotgun (WGS) entry which is preliminary data.</text>
</comment>
<dbReference type="Proteomes" id="UP001519460">
    <property type="component" value="Unassembled WGS sequence"/>
</dbReference>
<protein>
    <submittedName>
        <fullName evidence="1">Uncharacterized protein</fullName>
    </submittedName>
</protein>
<gene>
    <name evidence="1" type="ORF">BaRGS_00027755</name>
</gene>
<evidence type="ECO:0000313" key="1">
    <source>
        <dbReference type="EMBL" id="KAK7481036.1"/>
    </source>
</evidence>
<dbReference type="AlphaFoldDB" id="A0ABD0K2E3"/>
<proteinExistence type="predicted"/>